<dbReference type="Proteomes" id="UP001431784">
    <property type="component" value="Unassembled WGS sequence"/>
</dbReference>
<gene>
    <name evidence="1" type="ORF">PUT78_05180</name>
</gene>
<comment type="caution">
    <text evidence="1">The sequence shown here is derived from an EMBL/GenBank/DDBJ whole genome shotgun (WGS) entry which is preliminary data.</text>
</comment>
<keyword evidence="2" id="KW-1185">Reference proteome</keyword>
<dbReference type="RefSeq" id="WP_274351107.1">
    <property type="nucleotide sequence ID" value="NZ_JAQZSM010000003.1"/>
</dbReference>
<accession>A0ABT5T8J5</accession>
<reference evidence="1" key="1">
    <citation type="submission" date="2023-02" db="EMBL/GenBank/DDBJ databases">
        <title>Description of Roseinatronobacter alkalisoli sp. nov., an alkaliphilic bacerium isolated from soda soil.</title>
        <authorList>
            <person name="Wei W."/>
        </authorList>
    </citation>
    <scope>NUCLEOTIDE SEQUENCE</scope>
    <source>
        <strain evidence="1">HJB301</strain>
    </source>
</reference>
<proteinExistence type="predicted"/>
<sequence length="318" mass="34514">MRVILATIMLAAIGYGAYWHYAARELDSRISATLAHNDTLTASDYSLGGFPHRFDLTLHAPRLRLADGEIDWQGEALNLHALSYKPHHVIAVFPPVQILGLYGQDWHLRSADARASVVARSGVSGAVDRANLVFATPQFSHRTITHEADSLRASLTHFTGAQYELALDLSGLRPDAGLLAGLDPDRMLPPMLARSRVLAMLDFASPLHLNAGLPPLREIDIDELEIIWGDITLQASGVLRPDVGGTLSGQLDMRMTQWETVVSLLVSTGVIPPDGAQMARMIFASLSDQSTGQLALPLQVRQSVLSLGPVVLGQLPRF</sequence>
<evidence type="ECO:0000313" key="1">
    <source>
        <dbReference type="EMBL" id="MDD7970487.1"/>
    </source>
</evidence>
<dbReference type="Pfam" id="PF09898">
    <property type="entry name" value="DUF2125"/>
    <property type="match status" value="1"/>
</dbReference>
<evidence type="ECO:0000313" key="2">
    <source>
        <dbReference type="Proteomes" id="UP001431784"/>
    </source>
</evidence>
<protein>
    <submittedName>
        <fullName evidence="1">DUF2125 domain-containing protein</fullName>
    </submittedName>
</protein>
<organism evidence="1 2">
    <name type="scientific">Roseinatronobacter alkalisoli</name>
    <dbReference type="NCBI Taxonomy" id="3028235"/>
    <lineage>
        <taxon>Bacteria</taxon>
        <taxon>Pseudomonadati</taxon>
        <taxon>Pseudomonadota</taxon>
        <taxon>Alphaproteobacteria</taxon>
        <taxon>Rhodobacterales</taxon>
        <taxon>Paracoccaceae</taxon>
        <taxon>Roseinatronobacter</taxon>
    </lineage>
</organism>
<dbReference type="InterPro" id="IPR018666">
    <property type="entry name" value="DUF2125"/>
</dbReference>
<name>A0ABT5T8J5_9RHOB</name>
<dbReference type="EMBL" id="JAQZSM010000003">
    <property type="protein sequence ID" value="MDD7970487.1"/>
    <property type="molecule type" value="Genomic_DNA"/>
</dbReference>